<dbReference type="PANTHER" id="PTHR11735">
    <property type="entry name" value="TRNA N6-ADENOSINE THREONYLCARBAMOYLTRANSFERASE"/>
    <property type="match status" value="1"/>
</dbReference>
<dbReference type="GO" id="GO:0061711">
    <property type="term" value="F:tRNA N(6)-L-threonylcarbamoyladenine synthase activity"/>
    <property type="evidence" value="ECO:0007669"/>
    <property type="project" value="UniProtKB-EC"/>
</dbReference>
<dbReference type="PANTHER" id="PTHR11735:SF6">
    <property type="entry name" value="TRNA N6-ADENOSINE THREONYLCARBAMOYLTRANSFERASE, MITOCHONDRIAL"/>
    <property type="match status" value="1"/>
</dbReference>
<keyword evidence="4 8" id="KW-0479">Metal-binding</keyword>
<dbReference type="PROSITE" id="PS01016">
    <property type="entry name" value="GLYCOPROTEASE"/>
    <property type="match status" value="1"/>
</dbReference>
<dbReference type="NCBIfam" id="TIGR00329">
    <property type="entry name" value="gcp_kae1"/>
    <property type="match status" value="1"/>
</dbReference>
<feature type="binding site" evidence="8">
    <location>
        <position position="129"/>
    </location>
    <ligand>
        <name>Fe cation</name>
        <dbReference type="ChEBI" id="CHEBI:24875"/>
    </ligand>
</feature>
<keyword evidence="3 8" id="KW-0819">tRNA processing</keyword>
<dbReference type="Gene3D" id="3.30.420.40">
    <property type="match status" value="2"/>
</dbReference>
<comment type="cofactor">
    <cofactor evidence="8">
        <name>Fe(2+)</name>
        <dbReference type="ChEBI" id="CHEBI:29033"/>
    </cofactor>
    <text evidence="8">Binds 1 Fe(2+) ion per subunit.</text>
</comment>
<dbReference type="GO" id="GO:0005506">
    <property type="term" value="F:iron ion binding"/>
    <property type="evidence" value="ECO:0007669"/>
    <property type="project" value="UniProtKB-UniRule"/>
</dbReference>
<accession>A0A154BML6</accession>
<dbReference type="SUPFAM" id="SSF53067">
    <property type="entry name" value="Actin-like ATPase domain"/>
    <property type="match status" value="2"/>
</dbReference>
<protein>
    <recommendedName>
        <fullName evidence="8">tRNA N6-adenosine threonylcarbamoyltransferase</fullName>
        <ecNumber evidence="8">2.3.1.234</ecNumber>
    </recommendedName>
    <alternativeName>
        <fullName evidence="8">N6-L-threonylcarbamoyladenine synthase</fullName>
        <shortName evidence="8">t(6)A synthase</shortName>
    </alternativeName>
    <alternativeName>
        <fullName evidence="8">t(6)A37 threonylcarbamoyladenosine biosynthesis protein TsaD</fullName>
    </alternativeName>
    <alternativeName>
        <fullName evidence="8">tRNA threonylcarbamoyladenosine biosynthesis protein TsaD</fullName>
    </alternativeName>
</protein>
<dbReference type="GO" id="GO:0002949">
    <property type="term" value="P:tRNA threonylcarbamoyladenosine modification"/>
    <property type="evidence" value="ECO:0007669"/>
    <property type="project" value="UniProtKB-UniRule"/>
</dbReference>
<dbReference type="EC" id="2.3.1.234" evidence="8"/>
<dbReference type="InterPro" id="IPR022450">
    <property type="entry name" value="TsaD"/>
</dbReference>
<dbReference type="GO" id="GO:0005737">
    <property type="term" value="C:cytoplasm"/>
    <property type="evidence" value="ECO:0007669"/>
    <property type="project" value="UniProtKB-SubCell"/>
</dbReference>
<comment type="similarity">
    <text evidence="8">Belongs to the KAE1 / TsaD family.</text>
</comment>
<dbReference type="EMBL" id="LSGP01000025">
    <property type="protein sequence ID" value="KYZ75227.1"/>
    <property type="molecule type" value="Genomic_DNA"/>
</dbReference>
<dbReference type="HAMAP" id="MF_01445">
    <property type="entry name" value="TsaD"/>
    <property type="match status" value="1"/>
</dbReference>
<dbReference type="InterPro" id="IPR017861">
    <property type="entry name" value="KAE1/TsaD"/>
</dbReference>
<dbReference type="PRINTS" id="PR00789">
    <property type="entry name" value="OSIALOPTASE"/>
</dbReference>
<reference evidence="10 11" key="1">
    <citation type="submission" date="2016-02" db="EMBL/GenBank/DDBJ databases">
        <title>Anaerosporomusa subterraneum gen. nov., sp. nov., a spore-forming obligate anaerobe isolated from saprolite.</title>
        <authorList>
            <person name="Choi J.K."/>
            <person name="Shah M."/>
            <person name="Yee N."/>
        </authorList>
    </citation>
    <scope>NUCLEOTIDE SEQUENCE [LARGE SCALE GENOMIC DNA]</scope>
    <source>
        <strain evidence="10 11">RU4</strain>
    </source>
</reference>
<keyword evidence="11" id="KW-1185">Reference proteome</keyword>
<dbReference type="RefSeq" id="WP_066244822.1">
    <property type="nucleotide sequence ID" value="NZ_LSGP01000025.1"/>
</dbReference>
<evidence type="ECO:0000256" key="3">
    <source>
        <dbReference type="ARBA" id="ARBA00022694"/>
    </source>
</evidence>
<comment type="catalytic activity">
    <reaction evidence="7 8">
        <text>L-threonylcarbamoyladenylate + adenosine(37) in tRNA = N(6)-L-threonylcarbamoyladenosine(37) in tRNA + AMP + H(+)</text>
        <dbReference type="Rhea" id="RHEA:37059"/>
        <dbReference type="Rhea" id="RHEA-COMP:10162"/>
        <dbReference type="Rhea" id="RHEA-COMP:10163"/>
        <dbReference type="ChEBI" id="CHEBI:15378"/>
        <dbReference type="ChEBI" id="CHEBI:73682"/>
        <dbReference type="ChEBI" id="CHEBI:74411"/>
        <dbReference type="ChEBI" id="CHEBI:74418"/>
        <dbReference type="ChEBI" id="CHEBI:456215"/>
        <dbReference type="EC" id="2.3.1.234"/>
    </reaction>
</comment>
<feature type="binding site" evidence="8">
    <location>
        <position position="125"/>
    </location>
    <ligand>
        <name>Fe cation</name>
        <dbReference type="ChEBI" id="CHEBI:24875"/>
    </ligand>
</feature>
<dbReference type="NCBIfam" id="TIGR03723">
    <property type="entry name" value="T6A_TsaD_YgjD"/>
    <property type="match status" value="1"/>
</dbReference>
<organism evidence="10 11">
    <name type="scientific">Anaerosporomusa subterranea</name>
    <dbReference type="NCBI Taxonomy" id="1794912"/>
    <lineage>
        <taxon>Bacteria</taxon>
        <taxon>Bacillati</taxon>
        <taxon>Bacillota</taxon>
        <taxon>Negativicutes</taxon>
        <taxon>Acetonemataceae</taxon>
        <taxon>Anaerosporomusa</taxon>
    </lineage>
</organism>
<proteinExistence type="inferred from homology"/>
<evidence type="ECO:0000256" key="4">
    <source>
        <dbReference type="ARBA" id="ARBA00022723"/>
    </source>
</evidence>
<feature type="binding site" evidence="8">
    <location>
        <position position="288"/>
    </location>
    <ligand>
        <name>substrate</name>
    </ligand>
</feature>
<keyword evidence="5 8" id="KW-0408">Iron</keyword>
<dbReference type="InterPro" id="IPR000905">
    <property type="entry name" value="Gcp-like_dom"/>
</dbReference>
<name>A0A154BML6_ANASB</name>
<feature type="binding site" evidence="8">
    <location>
        <position position="194"/>
    </location>
    <ligand>
        <name>substrate</name>
    </ligand>
</feature>
<feature type="binding site" evidence="8">
    <location>
        <position position="181"/>
    </location>
    <ligand>
        <name>substrate</name>
    </ligand>
</feature>
<dbReference type="OrthoDB" id="9806197at2"/>
<dbReference type="Pfam" id="PF00814">
    <property type="entry name" value="TsaD"/>
    <property type="match status" value="1"/>
</dbReference>
<evidence type="ECO:0000259" key="9">
    <source>
        <dbReference type="Pfam" id="PF00814"/>
    </source>
</evidence>
<feature type="binding site" evidence="8">
    <location>
        <position position="316"/>
    </location>
    <ligand>
        <name>Fe cation</name>
        <dbReference type="ChEBI" id="CHEBI:24875"/>
    </ligand>
</feature>
<evidence type="ECO:0000256" key="1">
    <source>
        <dbReference type="ARBA" id="ARBA00022490"/>
    </source>
</evidence>
<feature type="binding site" evidence="8">
    <location>
        <begin position="148"/>
        <end position="152"/>
    </location>
    <ligand>
        <name>substrate</name>
    </ligand>
</feature>
<feature type="binding site" evidence="8">
    <location>
        <position position="198"/>
    </location>
    <ligand>
        <name>substrate</name>
    </ligand>
</feature>
<dbReference type="CDD" id="cd24133">
    <property type="entry name" value="ASKHA_NBD_TsaD_bac"/>
    <property type="match status" value="1"/>
</dbReference>
<keyword evidence="6 8" id="KW-0012">Acyltransferase</keyword>
<dbReference type="FunFam" id="3.30.420.40:FF:000040">
    <property type="entry name" value="tRNA N6-adenosine threonylcarbamoyltransferase"/>
    <property type="match status" value="1"/>
</dbReference>
<gene>
    <name evidence="8" type="primary">tsaD</name>
    <name evidence="10" type="ORF">AXX12_13750</name>
</gene>
<dbReference type="AlphaFoldDB" id="A0A154BML6"/>
<evidence type="ECO:0000313" key="10">
    <source>
        <dbReference type="EMBL" id="KYZ75227.1"/>
    </source>
</evidence>
<dbReference type="InterPro" id="IPR043129">
    <property type="entry name" value="ATPase_NBD"/>
</dbReference>
<evidence type="ECO:0000256" key="7">
    <source>
        <dbReference type="ARBA" id="ARBA00048117"/>
    </source>
</evidence>
<evidence type="ECO:0000313" key="11">
    <source>
        <dbReference type="Proteomes" id="UP000076268"/>
    </source>
</evidence>
<comment type="subcellular location">
    <subcellularLocation>
        <location evidence="8">Cytoplasm</location>
    </subcellularLocation>
</comment>
<comment type="caution">
    <text evidence="10">The sequence shown here is derived from an EMBL/GenBank/DDBJ whole genome shotgun (WGS) entry which is preliminary data.</text>
</comment>
<comment type="function">
    <text evidence="8">Required for the formation of a threonylcarbamoyl group on adenosine at position 37 (t(6)A37) in tRNAs that read codons beginning with adenine. Is involved in the transfer of the threonylcarbamoyl moiety of threonylcarbamoyl-AMP (TC-AMP) to the N6 group of A37, together with TsaE and TsaB. TsaD likely plays a direct catalytic role in this reaction.</text>
</comment>
<sequence>MDTIQIHAANQDVKRLVLALETSCDETSAALVLGGRTILSNVISSQVPLHRKYGGVVPEIASRKHIENIIGVVDEALTAADKKLSDIDAVGVTYGPGLVGALLVGVAAAKAMAFALDVPLIGVNHLEGHVFANLLAFPELEPPFVALVVSGGHTSLVHVRGYNTFELMGQTRDDAAGEAFDKIARVMGLPYPGGPEIERLAASGNRHAIAFPRALAGKDNLEFSFSGLKSAVLNYLNSAAQKGEPVVLADVAASFQSSIVSVLVNKTLQAARKAAVDTVVVAGGVAANGELKRELSVICEQENLRFFAPPLALCTDNAAMIACRANYKLLVGKVSDLTLNAVPSLKLGE</sequence>
<dbReference type="InterPro" id="IPR017860">
    <property type="entry name" value="Peptidase_M22_CS"/>
</dbReference>
<dbReference type="Proteomes" id="UP000076268">
    <property type="component" value="Unassembled WGS sequence"/>
</dbReference>
<evidence type="ECO:0000256" key="6">
    <source>
        <dbReference type="ARBA" id="ARBA00023315"/>
    </source>
</evidence>
<keyword evidence="1 8" id="KW-0963">Cytoplasm</keyword>
<evidence type="ECO:0000256" key="5">
    <source>
        <dbReference type="ARBA" id="ARBA00023004"/>
    </source>
</evidence>
<evidence type="ECO:0000256" key="8">
    <source>
        <dbReference type="HAMAP-Rule" id="MF_01445"/>
    </source>
</evidence>
<evidence type="ECO:0000256" key="2">
    <source>
        <dbReference type="ARBA" id="ARBA00022679"/>
    </source>
</evidence>
<feature type="domain" description="Gcp-like" evidence="9">
    <location>
        <begin position="37"/>
        <end position="322"/>
    </location>
</feature>
<dbReference type="STRING" id="1794912.AXX12_13750"/>
<keyword evidence="2 8" id="KW-0808">Transferase</keyword>